<evidence type="ECO:0000256" key="1">
    <source>
        <dbReference type="SAM" id="Phobius"/>
    </source>
</evidence>
<proteinExistence type="predicted"/>
<dbReference type="PANTHER" id="PTHR38568:SF1">
    <property type="entry name" value="DUF445 DOMAIN-CONTAINING PROTEIN"/>
    <property type="match status" value="1"/>
</dbReference>
<accession>A0ABY7AMJ0</accession>
<keyword evidence="1" id="KW-1133">Transmembrane helix</keyword>
<keyword evidence="1" id="KW-0812">Transmembrane</keyword>
<organism evidence="2 3">
    <name type="scientific">Catenovulum adriaticum</name>
    <dbReference type="NCBI Taxonomy" id="2984846"/>
    <lineage>
        <taxon>Bacteria</taxon>
        <taxon>Pseudomonadati</taxon>
        <taxon>Pseudomonadota</taxon>
        <taxon>Gammaproteobacteria</taxon>
        <taxon>Alteromonadales</taxon>
        <taxon>Alteromonadaceae</taxon>
        <taxon>Catenovulum</taxon>
    </lineage>
</organism>
<dbReference type="EMBL" id="CP109965">
    <property type="protein sequence ID" value="WAJ70768.1"/>
    <property type="molecule type" value="Genomic_DNA"/>
</dbReference>
<evidence type="ECO:0000313" key="3">
    <source>
        <dbReference type="Proteomes" id="UP001163726"/>
    </source>
</evidence>
<dbReference type="RefSeq" id="WP_268075114.1">
    <property type="nucleotide sequence ID" value="NZ_CP109965.1"/>
</dbReference>
<evidence type="ECO:0000313" key="2">
    <source>
        <dbReference type="EMBL" id="WAJ70768.1"/>
    </source>
</evidence>
<feature type="transmembrane region" description="Helical" evidence="1">
    <location>
        <begin position="212"/>
        <end position="232"/>
    </location>
</feature>
<dbReference type="PANTHER" id="PTHR38568">
    <property type="entry name" value="DUF445 DOMAIN-CONTAINING PROTEIN-RELATED"/>
    <property type="match status" value="1"/>
</dbReference>
<reference evidence="2" key="1">
    <citation type="submission" date="2022-10" db="EMBL/GenBank/DDBJ databases">
        <title>Catenovulum adriacola sp. nov. isolated in the Harbour of Susak.</title>
        <authorList>
            <person name="Schoch T."/>
            <person name="Reich S.J."/>
            <person name="Stoeferle S."/>
            <person name="Flaiz M."/>
            <person name="Kazda M."/>
            <person name="Riedel C.U."/>
            <person name="Duerre P."/>
        </authorList>
    </citation>
    <scope>NUCLEOTIDE SEQUENCE</scope>
    <source>
        <strain evidence="2">TS8</strain>
    </source>
</reference>
<keyword evidence="1" id="KW-0472">Membrane</keyword>
<name>A0ABY7AMJ0_9ALTE</name>
<protein>
    <submittedName>
        <fullName evidence="2">DUF445 domain-containing protein</fullName>
    </submittedName>
</protein>
<feature type="transmembrane region" description="Helical" evidence="1">
    <location>
        <begin position="28"/>
        <end position="48"/>
    </location>
</feature>
<gene>
    <name evidence="2" type="ORF">OLW01_02835</name>
</gene>
<keyword evidence="3" id="KW-1185">Reference proteome</keyword>
<dbReference type="Proteomes" id="UP001163726">
    <property type="component" value="Chromosome"/>
</dbReference>
<sequence>MNKSLITNLLAAVLTAIGYFLDNPMVLSIGLFALSGAFTNWLAVHMLFEKVPGLYGSGVIEDRFEEFKSAIKNLMMEQFFTHQNIDNFLTDQQGHANHFNFAPVIEKINFEPAYDSLVSTVNESKFGSMLAMFGGASAIEPLKEPFIEKIKLKLIEISQSDEFNELLKDSVEQPSVIEELRNKVEQIVSTRLDELTPKMIKAIVQDMIKQHLGWLVVWGGVFGGTFGLVAALI</sequence>